<dbReference type="EMBL" id="JAIQCV010000005">
    <property type="protein sequence ID" value="KAH1098324.1"/>
    <property type="molecule type" value="Genomic_DNA"/>
</dbReference>
<evidence type="ECO:0000313" key="2">
    <source>
        <dbReference type="EMBL" id="KAH1098324.1"/>
    </source>
</evidence>
<feature type="region of interest" description="Disordered" evidence="1">
    <location>
        <begin position="42"/>
        <end position="68"/>
    </location>
</feature>
<dbReference type="AlphaFoldDB" id="A0A9D3VY69"/>
<accession>A0A9D3VY69</accession>
<dbReference type="Proteomes" id="UP000828251">
    <property type="component" value="Unassembled WGS sequence"/>
</dbReference>
<organism evidence="2 3">
    <name type="scientific">Gossypium stocksii</name>
    <dbReference type="NCBI Taxonomy" id="47602"/>
    <lineage>
        <taxon>Eukaryota</taxon>
        <taxon>Viridiplantae</taxon>
        <taxon>Streptophyta</taxon>
        <taxon>Embryophyta</taxon>
        <taxon>Tracheophyta</taxon>
        <taxon>Spermatophyta</taxon>
        <taxon>Magnoliopsida</taxon>
        <taxon>eudicotyledons</taxon>
        <taxon>Gunneridae</taxon>
        <taxon>Pentapetalae</taxon>
        <taxon>rosids</taxon>
        <taxon>malvids</taxon>
        <taxon>Malvales</taxon>
        <taxon>Malvaceae</taxon>
        <taxon>Malvoideae</taxon>
        <taxon>Gossypium</taxon>
    </lineage>
</organism>
<proteinExistence type="predicted"/>
<dbReference type="OrthoDB" id="1017754at2759"/>
<evidence type="ECO:0000313" key="3">
    <source>
        <dbReference type="Proteomes" id="UP000828251"/>
    </source>
</evidence>
<sequence length="125" mass="13698">MLGNFKEASKDVIGRNFVRIVNQGVGNGERLVASKWPDLRTNRFKEGGDDTGTPRVTPSSSKEPMELPQGPITRAQVKHFKKAISALVDQVWGEDLAGHIEEAWASPTSSPCNLLRTELNSNLAQ</sequence>
<reference evidence="2 3" key="1">
    <citation type="journal article" date="2021" name="Plant Biotechnol. J.">
        <title>Multi-omics assisted identification of the key and species-specific regulatory components of drought-tolerant mechanisms in Gossypium stocksii.</title>
        <authorList>
            <person name="Yu D."/>
            <person name="Ke L."/>
            <person name="Zhang D."/>
            <person name="Wu Y."/>
            <person name="Sun Y."/>
            <person name="Mei J."/>
            <person name="Sun J."/>
            <person name="Sun Y."/>
        </authorList>
    </citation>
    <scope>NUCLEOTIDE SEQUENCE [LARGE SCALE GENOMIC DNA]</scope>
    <source>
        <strain evidence="3">cv. E1</strain>
        <tissue evidence="2">Leaf</tissue>
    </source>
</reference>
<evidence type="ECO:0000256" key="1">
    <source>
        <dbReference type="SAM" id="MobiDB-lite"/>
    </source>
</evidence>
<gene>
    <name evidence="2" type="ORF">J1N35_015245</name>
</gene>
<comment type="caution">
    <text evidence="2">The sequence shown here is derived from an EMBL/GenBank/DDBJ whole genome shotgun (WGS) entry which is preliminary data.</text>
</comment>
<keyword evidence="3" id="KW-1185">Reference proteome</keyword>
<protein>
    <submittedName>
        <fullName evidence="2">Uncharacterized protein</fullName>
    </submittedName>
</protein>
<name>A0A9D3VY69_9ROSI</name>